<reference evidence="10 11" key="1">
    <citation type="submission" date="2014-04" db="EMBL/GenBank/DDBJ databases">
        <authorList>
            <consortium name="DOE Joint Genome Institute"/>
            <person name="Kuo A."/>
            <person name="Kohler A."/>
            <person name="Costa M.D."/>
            <person name="Nagy L.G."/>
            <person name="Floudas D."/>
            <person name="Copeland A."/>
            <person name="Barry K.W."/>
            <person name="Cichocki N."/>
            <person name="Veneault-Fourrey C."/>
            <person name="LaButti K."/>
            <person name="Lindquist E.A."/>
            <person name="Lipzen A."/>
            <person name="Lundell T."/>
            <person name="Morin E."/>
            <person name="Murat C."/>
            <person name="Sun H."/>
            <person name="Tunlid A."/>
            <person name="Henrissat B."/>
            <person name="Grigoriev I.V."/>
            <person name="Hibbett D.S."/>
            <person name="Martin F."/>
            <person name="Nordberg H.P."/>
            <person name="Cantor M.N."/>
            <person name="Hua S.X."/>
        </authorList>
    </citation>
    <scope>NUCLEOTIDE SEQUENCE [LARGE SCALE GENOMIC DNA]</scope>
    <source>
        <strain evidence="10 11">Marx 270</strain>
    </source>
</reference>
<comment type="cofactor">
    <cofactor evidence="1 8">
        <name>Mg(2+)</name>
        <dbReference type="ChEBI" id="CHEBI:18420"/>
    </cofactor>
</comment>
<dbReference type="Proteomes" id="UP000054217">
    <property type="component" value="Unassembled WGS sequence"/>
</dbReference>
<dbReference type="InParanoid" id="A0A0C3N5F8"/>
<dbReference type="Pfam" id="PF02940">
    <property type="entry name" value="mRNA_triPase"/>
    <property type="match status" value="1"/>
</dbReference>
<evidence type="ECO:0000256" key="3">
    <source>
        <dbReference type="ARBA" id="ARBA00006345"/>
    </source>
</evidence>
<keyword evidence="6 8" id="KW-0539">Nucleus</keyword>
<comment type="catalytic activity">
    <reaction evidence="7">
        <text>a 5'-end triphospho-ribonucleoside in mRNA + H2O = a 5'-end diphospho-ribonucleoside in mRNA + phosphate + H(+)</text>
        <dbReference type="Rhea" id="RHEA:67004"/>
        <dbReference type="Rhea" id="RHEA-COMP:17164"/>
        <dbReference type="Rhea" id="RHEA-COMP:17165"/>
        <dbReference type="ChEBI" id="CHEBI:15377"/>
        <dbReference type="ChEBI" id="CHEBI:15378"/>
        <dbReference type="ChEBI" id="CHEBI:43474"/>
        <dbReference type="ChEBI" id="CHEBI:167616"/>
        <dbReference type="ChEBI" id="CHEBI:167618"/>
        <dbReference type="EC" id="3.6.1.74"/>
    </reaction>
    <physiologicalReaction direction="left-to-right" evidence="7">
        <dbReference type="Rhea" id="RHEA:67005"/>
    </physiologicalReaction>
</comment>
<protein>
    <recommendedName>
        <fullName evidence="8">mRNA-capping enzyme subunit beta</fullName>
        <ecNumber evidence="8">3.6.1.74</ecNumber>
    </recommendedName>
    <alternativeName>
        <fullName evidence="8">mRNA 5'-phosphatase</fullName>
    </alternativeName>
    <alternativeName>
        <fullName evidence="8">mRNA 5'-triphosphate monophosphatase</fullName>
    </alternativeName>
</protein>
<dbReference type="AlphaFoldDB" id="A0A0C3N5F8"/>
<dbReference type="InterPro" id="IPR040343">
    <property type="entry name" value="Cet1/Ctl1"/>
</dbReference>
<comment type="subcellular location">
    <subcellularLocation>
        <location evidence="2 8">Nucleus</location>
    </subcellularLocation>
</comment>
<organism evidence="10 11">
    <name type="scientific">Pisolithus tinctorius Marx 270</name>
    <dbReference type="NCBI Taxonomy" id="870435"/>
    <lineage>
        <taxon>Eukaryota</taxon>
        <taxon>Fungi</taxon>
        <taxon>Dikarya</taxon>
        <taxon>Basidiomycota</taxon>
        <taxon>Agaricomycotina</taxon>
        <taxon>Agaricomycetes</taxon>
        <taxon>Agaricomycetidae</taxon>
        <taxon>Boletales</taxon>
        <taxon>Sclerodermatineae</taxon>
        <taxon>Pisolithaceae</taxon>
        <taxon>Pisolithus</taxon>
    </lineage>
</organism>
<dbReference type="FunCoup" id="A0A0C3N5F8">
    <property type="interactions" value="41"/>
</dbReference>
<comment type="similarity">
    <text evidence="3 8">Belongs to the fungal TPase family.</text>
</comment>
<evidence type="ECO:0000256" key="1">
    <source>
        <dbReference type="ARBA" id="ARBA00001946"/>
    </source>
</evidence>
<dbReference type="Gene3D" id="3.20.100.10">
    <property type="entry name" value="mRNA triphosphatase Cet1-like"/>
    <property type="match status" value="1"/>
</dbReference>
<proteinExistence type="inferred from homology"/>
<dbReference type="InterPro" id="IPR004206">
    <property type="entry name" value="mRNA_triPase_Cet1"/>
</dbReference>
<evidence type="ECO:0000256" key="7">
    <source>
        <dbReference type="ARBA" id="ARBA00047740"/>
    </source>
</evidence>
<keyword evidence="4 8" id="KW-0507">mRNA processing</keyword>
<evidence type="ECO:0000259" key="9">
    <source>
        <dbReference type="Pfam" id="PF02940"/>
    </source>
</evidence>
<feature type="domain" description="mRNA triphosphatase Cet1-like" evidence="9">
    <location>
        <begin position="23"/>
        <end position="236"/>
    </location>
</feature>
<accession>A0A0C3N5F8</accession>
<dbReference type="InterPro" id="IPR033469">
    <property type="entry name" value="CYTH-like_dom_sf"/>
</dbReference>
<comment type="subunit">
    <text evidence="8">Heterodimer. The mRNA-capping enzyme is composed of two separate chains alpha and beta, respectively a mRNA guanylyltransferase and an mRNA 5'-triphosphate monophosphatase.</text>
</comment>
<dbReference type="STRING" id="870435.A0A0C3N5F8"/>
<evidence type="ECO:0000256" key="8">
    <source>
        <dbReference type="RuleBase" id="RU367053"/>
    </source>
</evidence>
<evidence type="ECO:0000313" key="10">
    <source>
        <dbReference type="EMBL" id="KIN96304.1"/>
    </source>
</evidence>
<dbReference type="SUPFAM" id="SSF55154">
    <property type="entry name" value="CYTH-like phosphatases"/>
    <property type="match status" value="1"/>
</dbReference>
<evidence type="ECO:0000313" key="11">
    <source>
        <dbReference type="Proteomes" id="UP000054217"/>
    </source>
</evidence>
<dbReference type="GO" id="GO:0004651">
    <property type="term" value="F:polynucleotide 5'-phosphatase activity"/>
    <property type="evidence" value="ECO:0007669"/>
    <property type="project" value="UniProtKB-UniRule"/>
</dbReference>
<reference evidence="11" key="2">
    <citation type="submission" date="2015-01" db="EMBL/GenBank/DDBJ databases">
        <title>Evolutionary Origins and Diversification of the Mycorrhizal Mutualists.</title>
        <authorList>
            <consortium name="DOE Joint Genome Institute"/>
            <consortium name="Mycorrhizal Genomics Consortium"/>
            <person name="Kohler A."/>
            <person name="Kuo A."/>
            <person name="Nagy L.G."/>
            <person name="Floudas D."/>
            <person name="Copeland A."/>
            <person name="Barry K.W."/>
            <person name="Cichocki N."/>
            <person name="Veneault-Fourrey C."/>
            <person name="LaButti K."/>
            <person name="Lindquist E.A."/>
            <person name="Lipzen A."/>
            <person name="Lundell T."/>
            <person name="Morin E."/>
            <person name="Murat C."/>
            <person name="Riley R."/>
            <person name="Ohm R."/>
            <person name="Sun H."/>
            <person name="Tunlid A."/>
            <person name="Henrissat B."/>
            <person name="Grigoriev I.V."/>
            <person name="Hibbett D.S."/>
            <person name="Martin F."/>
        </authorList>
    </citation>
    <scope>NUCLEOTIDE SEQUENCE [LARGE SCALE GENOMIC DNA]</scope>
    <source>
        <strain evidence="11">Marx 270</strain>
    </source>
</reference>
<dbReference type="PANTHER" id="PTHR28118:SF1">
    <property type="entry name" value="POLYNUCLEOTIDE 5'-TRIPHOSPHATASE CTL1-RELATED"/>
    <property type="match status" value="1"/>
</dbReference>
<dbReference type="GO" id="GO:0006370">
    <property type="term" value="P:7-methylguanosine mRNA capping"/>
    <property type="evidence" value="ECO:0007669"/>
    <property type="project" value="UniProtKB-UniRule"/>
</dbReference>
<dbReference type="CDD" id="cd07470">
    <property type="entry name" value="CYTH-like_mRNA_RTPase"/>
    <property type="match status" value="1"/>
</dbReference>
<keyword evidence="8" id="KW-0506">mRNA capping</keyword>
<dbReference type="OrthoDB" id="272147at2759"/>
<dbReference type="PANTHER" id="PTHR28118">
    <property type="entry name" value="POLYNUCLEOTIDE 5'-TRIPHOSPHATASE-RELATED"/>
    <property type="match status" value="1"/>
</dbReference>
<dbReference type="GO" id="GO:0140818">
    <property type="term" value="F:mRNA 5'-triphosphate monophosphatase activity"/>
    <property type="evidence" value="ECO:0007669"/>
    <property type="project" value="UniProtKB-EC"/>
</dbReference>
<sequence length="285" mass="32325">MNNSNPPNLPPLSVSILGVEPLDEFIREIADFVHHMIMTRPNAGPDARVEVEAKVGVLRDKASNRLMLPVLVETILSPNIDSDLRFETNMSAAQHKHYNTLLNQLQQTSREPTHPSSPLEYKHVKVVDSFFASDNPRDREKIRVTRDEKTGVAHEIMTKIRLGDLNIYCPKRAADWRVSVNLEIPVAHPVGTPTHTRRKDRICYSHEEFNIDLTQVTTTSSSNPLPEVTHELELEIARPSLLLFAASRRGDMNAPEHERNAFDELIRSFVNNARILVKNASDGWH</sequence>
<gene>
    <name evidence="10" type="ORF">M404DRAFT_932277</name>
</gene>
<comment type="function">
    <text evidence="8">First step of mRNA capping. Converts the 5'-triphosphate end of a nascent mRNA chain into a diphosphate end.</text>
</comment>
<evidence type="ECO:0000256" key="5">
    <source>
        <dbReference type="ARBA" id="ARBA00022801"/>
    </source>
</evidence>
<evidence type="ECO:0000256" key="6">
    <source>
        <dbReference type="ARBA" id="ARBA00023242"/>
    </source>
</evidence>
<evidence type="ECO:0000256" key="2">
    <source>
        <dbReference type="ARBA" id="ARBA00004123"/>
    </source>
</evidence>
<dbReference type="EMBL" id="KN832049">
    <property type="protein sequence ID" value="KIN96304.1"/>
    <property type="molecule type" value="Genomic_DNA"/>
</dbReference>
<keyword evidence="11" id="KW-1185">Reference proteome</keyword>
<dbReference type="EC" id="3.6.1.74" evidence="8"/>
<dbReference type="InterPro" id="IPR037009">
    <property type="entry name" value="mRNA_triPase_Cet1_sf"/>
</dbReference>
<keyword evidence="5 8" id="KW-0378">Hydrolase</keyword>
<dbReference type="HOGENOM" id="CLU_018004_1_0_1"/>
<evidence type="ECO:0000256" key="4">
    <source>
        <dbReference type="ARBA" id="ARBA00022664"/>
    </source>
</evidence>
<dbReference type="GO" id="GO:0031533">
    <property type="term" value="C:mRNA capping enzyme complex"/>
    <property type="evidence" value="ECO:0007669"/>
    <property type="project" value="UniProtKB-UniRule"/>
</dbReference>
<name>A0A0C3N5F8_PISTI</name>